<dbReference type="Pfam" id="PF00171">
    <property type="entry name" value="Aldedh"/>
    <property type="match status" value="1"/>
</dbReference>
<name>A0A060T4N5_BLAAD</name>
<dbReference type="InterPro" id="IPR029510">
    <property type="entry name" value="Ald_DH_CS_GLU"/>
</dbReference>
<dbReference type="CDD" id="cd07135">
    <property type="entry name" value="ALDH_F14-YMR110C"/>
    <property type="match status" value="1"/>
</dbReference>
<dbReference type="PROSITE" id="PS00070">
    <property type="entry name" value="ALDEHYDE_DEHYDR_CYS"/>
    <property type="match status" value="1"/>
</dbReference>
<dbReference type="InterPro" id="IPR012394">
    <property type="entry name" value="Aldehyde_DH_NAD(P)"/>
</dbReference>
<keyword evidence="3" id="KW-0520">NAD</keyword>
<dbReference type="PROSITE" id="PS00687">
    <property type="entry name" value="ALDEHYDE_DEHYDR_GLU"/>
    <property type="match status" value="1"/>
</dbReference>
<dbReference type="PANTHER" id="PTHR43570:SF16">
    <property type="entry name" value="ALDEHYDE DEHYDROGENASE TYPE III, ISOFORM Q"/>
    <property type="match status" value="1"/>
</dbReference>
<evidence type="ECO:0000256" key="7">
    <source>
        <dbReference type="RuleBase" id="RU003345"/>
    </source>
</evidence>
<evidence type="ECO:0000256" key="1">
    <source>
        <dbReference type="ARBA" id="ARBA00009986"/>
    </source>
</evidence>
<evidence type="ECO:0000256" key="5">
    <source>
        <dbReference type="PIRSR" id="PIRSR036492-1"/>
    </source>
</evidence>
<dbReference type="Gene3D" id="3.40.605.10">
    <property type="entry name" value="Aldehyde Dehydrogenase, Chain A, domain 1"/>
    <property type="match status" value="1"/>
</dbReference>
<dbReference type="PANTHER" id="PTHR43570">
    <property type="entry name" value="ALDEHYDE DEHYDROGENASE"/>
    <property type="match status" value="1"/>
</dbReference>
<accession>A0A060T4N5</accession>
<reference evidence="9" key="2">
    <citation type="submission" date="2014-06" db="EMBL/GenBank/DDBJ databases">
        <title>The complete genome of Blastobotrys (Arxula) adeninivorans LS3 - a yeast of biotechnological interest.</title>
        <authorList>
            <person name="Kunze G."/>
            <person name="Gaillardin C."/>
            <person name="Czernicka M."/>
            <person name="Durrens P."/>
            <person name="Martin T."/>
            <person name="Boer E."/>
            <person name="Gabaldon T."/>
            <person name="Cruz J."/>
            <person name="Talla E."/>
            <person name="Marck C."/>
            <person name="Goffeau A."/>
            <person name="Barbe V."/>
            <person name="Baret P."/>
            <person name="Baronian K."/>
            <person name="Beier S."/>
            <person name="Bleykasten C."/>
            <person name="Bode R."/>
            <person name="Casaregola S."/>
            <person name="Despons L."/>
            <person name="Fairhead C."/>
            <person name="Giersberg M."/>
            <person name="Gierski P."/>
            <person name="Hahnel U."/>
            <person name="Hartmann A."/>
            <person name="Jankowska D."/>
            <person name="Jubin C."/>
            <person name="Jung P."/>
            <person name="Lafontaine I."/>
            <person name="Leh-Louis V."/>
            <person name="Lemaire M."/>
            <person name="Marcet-Houben M."/>
            <person name="Mascher M."/>
            <person name="Morel G."/>
            <person name="Richard G.-F."/>
            <person name="Riechen J."/>
            <person name="Sacerdot C."/>
            <person name="Sarkar A."/>
            <person name="Savel G."/>
            <person name="Schacherer J."/>
            <person name="Sherman D."/>
            <person name="Straub M.-L."/>
            <person name="Stein N."/>
            <person name="Thierry A."/>
            <person name="Trautwein-Schult A."/>
            <person name="Westhof E."/>
            <person name="Worch S."/>
            <person name="Dujon B."/>
            <person name="Souciet J.-L."/>
            <person name="Wincker P."/>
            <person name="Scholz U."/>
            <person name="Neuveglise N."/>
        </authorList>
    </citation>
    <scope>NUCLEOTIDE SEQUENCE</scope>
    <source>
        <strain evidence="9">LS3</strain>
    </source>
</reference>
<dbReference type="PhylomeDB" id="A0A060T4N5"/>
<comment type="similarity">
    <text evidence="1 4 7">Belongs to the aldehyde dehydrogenase family.</text>
</comment>
<dbReference type="InterPro" id="IPR015590">
    <property type="entry name" value="Aldehyde_DH_dom"/>
</dbReference>
<feature type="domain" description="Aldehyde dehydrogenase" evidence="8">
    <location>
        <begin position="18"/>
        <end position="448"/>
    </location>
</feature>
<dbReference type="EMBL" id="HG937691">
    <property type="protein sequence ID" value="CDP33857.1"/>
    <property type="molecule type" value="Genomic_DNA"/>
</dbReference>
<dbReference type="GO" id="GO:0005737">
    <property type="term" value="C:cytoplasm"/>
    <property type="evidence" value="ECO:0007669"/>
    <property type="project" value="TreeGrafter"/>
</dbReference>
<evidence type="ECO:0000256" key="3">
    <source>
        <dbReference type="ARBA" id="ARBA00023027"/>
    </source>
</evidence>
<dbReference type="FunFam" id="3.40.309.10:FF:000025">
    <property type="entry name" value="Aldehyde dehydrogenase"/>
    <property type="match status" value="1"/>
</dbReference>
<evidence type="ECO:0000256" key="6">
    <source>
        <dbReference type="PROSITE-ProRule" id="PRU10007"/>
    </source>
</evidence>
<reference evidence="9" key="1">
    <citation type="submission" date="2014-02" db="EMBL/GenBank/DDBJ databases">
        <authorList>
            <person name="Genoscope - CEA"/>
        </authorList>
    </citation>
    <scope>NUCLEOTIDE SEQUENCE</scope>
    <source>
        <strain evidence="9">LS3</strain>
    </source>
</reference>
<dbReference type="GO" id="GO:0006081">
    <property type="term" value="P:aldehyde metabolic process"/>
    <property type="evidence" value="ECO:0007669"/>
    <property type="project" value="InterPro"/>
</dbReference>
<evidence type="ECO:0000256" key="2">
    <source>
        <dbReference type="ARBA" id="ARBA00023002"/>
    </source>
</evidence>
<evidence type="ECO:0000256" key="4">
    <source>
        <dbReference type="PIRNR" id="PIRNR036492"/>
    </source>
</evidence>
<proteinExistence type="inferred from homology"/>
<feature type="active site" evidence="5">
    <location>
        <position position="261"/>
    </location>
</feature>
<dbReference type="GO" id="GO:0004029">
    <property type="term" value="F:aldehyde dehydrogenase (NAD+) activity"/>
    <property type="evidence" value="ECO:0007669"/>
    <property type="project" value="TreeGrafter"/>
</dbReference>
<sequence length="501" mass="55501">MSFKFDDYSEVPLATPVEEIPTKVELVRKSFQEGNTRPIEKRLDLLRDLYYGLKDNADILKQAIEKDLHRSPYETQALELDGVFAEIDLALNKLESWAKEKSAGWSGLKFMTTSPKTVKIPLGTVLIIAPWNYPLFLSITPIASAIAAGNTVVFKPSEIIPNTAQAVTKMLEKCLPPSVLQVVNGAIPETTSLLEQRFDKILVTGSGKVGRIVAQAAAKHSTPTILELGGKSPALVSASANIPITAKRLVWGKFVNAGQTCVAPDYLLVESSVRDQLVTEMVNAIKEFYPNLTKEQRDYAHIPSERLFDRLAGLVNNTQGKIAYGGTVDRQTLYIEPTIVTDVKADDVLMEDEIFGPILPIITVDNIYKDGVPFITGHHDTPLAMYIFTANKAEANSILYMVRSGGAIVNDTLLHVGMNTVPFGGVGTSGYGAYHGRSGFDAFSHERAVLRQPFWADFLLKVRYPPYSHRKAAMMGRLSKRSEWYPRTGRVKKPIWRKFSL</sequence>
<dbReference type="PIRSF" id="PIRSF036492">
    <property type="entry name" value="ALDH"/>
    <property type="match status" value="1"/>
</dbReference>
<gene>
    <name evidence="9" type="ORF">GNLVRS02_ARAD1A19074g</name>
</gene>
<feature type="active site" evidence="5 6">
    <location>
        <position position="227"/>
    </location>
</feature>
<dbReference type="SUPFAM" id="SSF53720">
    <property type="entry name" value="ALDH-like"/>
    <property type="match status" value="1"/>
</dbReference>
<evidence type="ECO:0000313" key="9">
    <source>
        <dbReference type="EMBL" id="CDP33857.1"/>
    </source>
</evidence>
<keyword evidence="2 4" id="KW-0560">Oxidoreductase</keyword>
<dbReference type="InterPro" id="IPR016161">
    <property type="entry name" value="Ald_DH/histidinol_DH"/>
</dbReference>
<dbReference type="Gene3D" id="3.40.309.10">
    <property type="entry name" value="Aldehyde Dehydrogenase, Chain A, domain 2"/>
    <property type="match status" value="1"/>
</dbReference>
<dbReference type="InterPro" id="IPR016162">
    <property type="entry name" value="Ald_DH_N"/>
</dbReference>
<evidence type="ECO:0000259" key="8">
    <source>
        <dbReference type="Pfam" id="PF00171"/>
    </source>
</evidence>
<dbReference type="AlphaFoldDB" id="A0A060T4N5"/>
<organism evidence="9">
    <name type="scientific">Blastobotrys adeninivorans</name>
    <name type="common">Yeast</name>
    <name type="synonym">Arxula adeninivorans</name>
    <dbReference type="NCBI Taxonomy" id="409370"/>
    <lineage>
        <taxon>Eukaryota</taxon>
        <taxon>Fungi</taxon>
        <taxon>Dikarya</taxon>
        <taxon>Ascomycota</taxon>
        <taxon>Saccharomycotina</taxon>
        <taxon>Dipodascomycetes</taxon>
        <taxon>Dipodascales</taxon>
        <taxon>Trichomonascaceae</taxon>
        <taxon>Blastobotrys</taxon>
    </lineage>
</organism>
<protein>
    <recommendedName>
        <fullName evidence="4">Aldehyde dehydrogenase</fullName>
    </recommendedName>
</protein>
<dbReference type="FunFam" id="3.40.605.10:FF:000004">
    <property type="entry name" value="Aldehyde dehydrogenase"/>
    <property type="match status" value="1"/>
</dbReference>
<dbReference type="InterPro" id="IPR016160">
    <property type="entry name" value="Ald_DH_CS_CYS"/>
</dbReference>
<dbReference type="InterPro" id="IPR016163">
    <property type="entry name" value="Ald_DH_C"/>
</dbReference>